<accession>A0A7V3VTA7</accession>
<evidence type="ECO:0000313" key="2">
    <source>
        <dbReference type="EMBL" id="HGE75301.1"/>
    </source>
</evidence>
<dbReference type="EMBL" id="DTPE01000174">
    <property type="protein sequence ID" value="HGE75301.1"/>
    <property type="molecule type" value="Genomic_DNA"/>
</dbReference>
<feature type="transmembrane region" description="Helical" evidence="1">
    <location>
        <begin position="9"/>
        <end position="34"/>
    </location>
</feature>
<organism evidence="2">
    <name type="scientific">Mesoaciditoga lauensis</name>
    <dbReference type="NCBI Taxonomy" id="1495039"/>
    <lineage>
        <taxon>Bacteria</taxon>
        <taxon>Thermotogati</taxon>
        <taxon>Thermotogota</taxon>
        <taxon>Thermotogae</taxon>
        <taxon>Mesoaciditogales</taxon>
        <taxon>Mesoaciditogaceae</taxon>
        <taxon>Mesoaciditoga</taxon>
    </lineage>
</organism>
<proteinExistence type="predicted"/>
<dbReference type="AlphaFoldDB" id="A0A7V3VTA7"/>
<sequence length="202" mass="23445">MFRSKTKLLLLLFFGISMGFLESIVVVYLRMLYYPNGFKIHMYGLPASVIHIEMFREIMTIVMLIIISVLTGEDKVRRFYYFIYLFGIWDIFYYVGLKVILNWPNSFFQWDILFLVPTPWMGPVLAPVIVSASLILYGVIMIMSEAKTMHVIQIISGLLGGAIVFMTFVFAIPYVRYSWYIFAMGEALILFSLFEGVKKSIL</sequence>
<comment type="caution">
    <text evidence="2">The sequence shown here is derived from an EMBL/GenBank/DDBJ whole genome shotgun (WGS) entry which is preliminary data.</text>
</comment>
<gene>
    <name evidence="2" type="ORF">ENX73_04170</name>
</gene>
<keyword evidence="1" id="KW-0812">Transmembrane</keyword>
<feature type="transmembrane region" description="Helical" evidence="1">
    <location>
        <begin position="54"/>
        <end position="72"/>
    </location>
</feature>
<keyword evidence="1" id="KW-1133">Transmembrane helix</keyword>
<feature type="transmembrane region" description="Helical" evidence="1">
    <location>
        <begin position="79"/>
        <end position="100"/>
    </location>
</feature>
<name>A0A7V3VTA7_9BACT</name>
<keyword evidence="1" id="KW-0472">Membrane</keyword>
<feature type="transmembrane region" description="Helical" evidence="1">
    <location>
        <begin position="151"/>
        <end position="171"/>
    </location>
</feature>
<protein>
    <submittedName>
        <fullName evidence="2">Uncharacterized protein</fullName>
    </submittedName>
</protein>
<reference evidence="2" key="1">
    <citation type="journal article" date="2020" name="mSystems">
        <title>Genome- and Community-Level Interaction Insights into Carbon Utilization and Element Cycling Functions of Hydrothermarchaeota in Hydrothermal Sediment.</title>
        <authorList>
            <person name="Zhou Z."/>
            <person name="Liu Y."/>
            <person name="Xu W."/>
            <person name="Pan J."/>
            <person name="Luo Z.H."/>
            <person name="Li M."/>
        </authorList>
    </citation>
    <scope>NUCLEOTIDE SEQUENCE [LARGE SCALE GENOMIC DNA]</scope>
    <source>
        <strain evidence="2">SpSt-966</strain>
    </source>
</reference>
<feature type="transmembrane region" description="Helical" evidence="1">
    <location>
        <begin position="177"/>
        <end position="197"/>
    </location>
</feature>
<evidence type="ECO:0000256" key="1">
    <source>
        <dbReference type="SAM" id="Phobius"/>
    </source>
</evidence>
<feature type="transmembrane region" description="Helical" evidence="1">
    <location>
        <begin position="120"/>
        <end position="139"/>
    </location>
</feature>